<evidence type="ECO:0000256" key="3">
    <source>
        <dbReference type="ARBA" id="ARBA00023157"/>
    </source>
</evidence>
<feature type="domain" description="HYR" evidence="4">
    <location>
        <begin position="1277"/>
        <end position="1371"/>
    </location>
</feature>
<evidence type="ECO:0000256" key="2">
    <source>
        <dbReference type="ARBA" id="ARBA00022737"/>
    </source>
</evidence>
<dbReference type="Pfam" id="PF02368">
    <property type="entry name" value="Big_2"/>
    <property type="match status" value="1"/>
</dbReference>
<dbReference type="GO" id="GO:0005975">
    <property type="term" value="P:carbohydrate metabolic process"/>
    <property type="evidence" value="ECO:0007669"/>
    <property type="project" value="UniProtKB-ARBA"/>
</dbReference>
<dbReference type="InterPro" id="IPR003343">
    <property type="entry name" value="Big_2"/>
</dbReference>
<dbReference type="InterPro" id="IPR008964">
    <property type="entry name" value="Invasin/intimin_cell_adhesion"/>
</dbReference>
<feature type="domain" description="HYR" evidence="4">
    <location>
        <begin position="1845"/>
        <end position="1924"/>
    </location>
</feature>
<reference evidence="6" key="1">
    <citation type="submission" date="2016-10" db="EMBL/GenBank/DDBJ databases">
        <authorList>
            <person name="Varghese N."/>
            <person name="Submissions S."/>
        </authorList>
    </citation>
    <scope>NUCLEOTIDE SEQUENCE [LARGE SCALE GENOMIC DNA]</scope>
    <source>
        <strain evidence="6">DSM 15718</strain>
    </source>
</reference>
<proteinExistence type="predicted"/>
<dbReference type="InterPro" id="IPR013320">
    <property type="entry name" value="ConA-like_dom_sf"/>
</dbReference>
<evidence type="ECO:0000259" key="4">
    <source>
        <dbReference type="PROSITE" id="PS50825"/>
    </source>
</evidence>
<dbReference type="Proteomes" id="UP000198569">
    <property type="component" value="Unassembled WGS sequence"/>
</dbReference>
<dbReference type="SMART" id="SM00560">
    <property type="entry name" value="LamGL"/>
    <property type="match status" value="1"/>
</dbReference>
<dbReference type="InterPro" id="IPR003410">
    <property type="entry name" value="HYR_dom"/>
</dbReference>
<keyword evidence="2" id="KW-0677">Repeat</keyword>
<evidence type="ECO:0000256" key="1">
    <source>
        <dbReference type="ARBA" id="ARBA00022729"/>
    </source>
</evidence>
<name>A0A1H3CJ88_9FLAO</name>
<feature type="domain" description="HYR" evidence="4">
    <location>
        <begin position="1465"/>
        <end position="1561"/>
    </location>
</feature>
<feature type="domain" description="HYR" evidence="4">
    <location>
        <begin position="1180"/>
        <end position="1276"/>
    </location>
</feature>
<feature type="domain" description="HYR" evidence="4">
    <location>
        <begin position="1655"/>
        <end position="1751"/>
    </location>
</feature>
<dbReference type="Pfam" id="PF13385">
    <property type="entry name" value="Laminin_G_3"/>
    <property type="match status" value="1"/>
</dbReference>
<dbReference type="OrthoDB" id="2582440at2"/>
<dbReference type="InterPro" id="IPR006558">
    <property type="entry name" value="LamG-like"/>
</dbReference>
<keyword evidence="3" id="KW-1015">Disulfide bond</keyword>
<dbReference type="SMART" id="SM00635">
    <property type="entry name" value="BID_2"/>
    <property type="match status" value="2"/>
</dbReference>
<dbReference type="InterPro" id="IPR013783">
    <property type="entry name" value="Ig-like_fold"/>
</dbReference>
<sequence length="3897" mass="406974">MEKKYFFILLLFISFLYSYGQNTGDFRSNNSITSGWSSNTSWETYDIATNLWTTALSYPGENPGTYSVTILIGDEITISSNLSTASMGDLTINGILDLQGGTNPKQISIDTKLLNISSTGVFNFSNQKTELYLPQNAVIKIDSGGDISGACSNNTKIYIDNELIAVCSGVAGNVSTFGEVGAGSGILNANITTPIDYSSTICNGIDIQLDGREEGSTTGTVNYLWSVKDFNYNDVTISNNTSISTSFTPSIAGEYSISFTVSDGNYSNTETKTVTVQDLITEGAIGTSQNICYNSAPGTLSSVSDGTASGTISYEWQTDASGSFTTIPSVYTEYYSPPTLTKTTNYQRRTISTQNGVSCYSGYTTPVTITVDDIEPVFTLSPASLTIECSASTLPADTNGPATATDNCATPTIASSDVVVNGTGNNKTITRTWTATDDNSNVSSYVQTITVTDTTKPVFSLSPASLTIECSASTLPADTNGPATATDNCATPTIASSDVVVNGTGNNKTITRTWTATDANSNVSSYVQTITVTDTTIPVFTLSPASLTIECSASTLPADTNGPATATDNCATPTIASSDGVVNGTGNNKTITRTWTATDANSNVSSYVQTITVTDTTKPTLTAIANRDENVGASCSFSIPDYTSLTTAADNCTAVGSIVKTQVPIAGTVSSGHNTAQIITITANDGNGNTETTTFTITLKDATPPVTPTLADVNVGQCTGTPNTPTTTDICAGTITGTTTTSFPITTQGTTVITWNFNDGNGNSTSANQNVIVDDTTNPTLTAIANRNENVGASCSFSIPNYTSLTTAADNCTAVGSIVKTQVPIAGTVISGHNTAQIITITANDGNSNTETTTFTITLKDATPPVTPTLADVNVGQCTGTPNTPTTTDICAGTITGTTTTSFPITTQGTTVITWNFNDGNGNSTSANQNVIIDDTTKPTLTAIPNRNENVGASCSFSIPNYTSLTTAADNCTAVGSIVKTQSPIAGTVISGHNTTQLITITANDGNGNTESTTFTITLKDATPPVTPTLADVNVGECSGTPTAPTTTDICAGTITGTTLTAFPITTQGTTVVNWTFADGNGNSTTVNQNVILDDITKPTLTPIAEKDENIGASCSFSIPDYTSLTTAADNCIAVESIVKTQSPIAGTVISGHNTAQLITITANDGNGNTETTTFTITLKDVTKPIIACPSNLTANVAAGTCIASVTIISPTTADNCSVTKLTWTLTGATTGASAATGINNVGTKVFNLGLTTVNYRVEDAAGNFATCSYTVTVLDNIIPTISCPSNLNPNVGTGTCTASVATLSPTTADNCTVTKLTWTLTGATTGASAATGINNVGTKVFNLGLTTVSYRVEDAAGNFATCSYTVNVADNIVPTISCSSNLTANVAAGTCNASVATISPTTADNCSVTKLIWTLTGATTGASALTGINNLGTQIFNLGLTTVSYRVEDAAGNFATCSYTVTVLDNITPTISCPSNLNPNVGTGTCTASVTTISPTTADNCSVTKLTWTLTGATTGASAATGINNVGTQIFNLGLTTVNYRVEDAAGNFAICSYTVNVADNIVPTISCSSNLTANVGTGTCNASVATISPTTADNCSVTKLIWTLTGATTGASALTGINNLGTQIFNLGLTTVSYRVEDAAGNFATCSYTVTVLDNITPTISCPSNLNPNVGTGTCTASVTTISPTTADNCSVTKLTWTLTGATTGASAATGINNVGTQIFNLGLTTVNYRVEDAAGNFAICSYTVNVADNIVPTISCSSNLTANVGTGTCTASVATISPTTADNCSVTKLIWTLTGATTGASAATGINNVGTKVFNLGLTTVNYRVEDAAGNFANCSYTVTVIDNILPTISAPTNISATTNTACTATAVVLGTPTTGDNCSVASVTNDAPTAFPIGNTTVTWTATDGSGNTKTATQLVTVTDNILPIARCKNISIVLDNTGNASITVDQINNNSSDNCGISSVVASKLLFNCGNLGNNSVTLTVTDNSGNKASCIATVTITNPAANATISISASPNTAICVGTNITFTTSTTNAGINPHYQWYKNGTPVGTDSATYSNTTLSNGETIYVELRSGPCSTYVTSNTFTAVVNDLPIVSAPSKICMGSTGSLSPTTGGTWVSNNTSIATVSNGGVITAVAPGTTTFRYTKTSTTCSNTTIPVTIYALPIVSSPTQICVNETKVLSPTAGGTWTSSNTSVATVNNAGVISGVAVGNATFTFTDGISGCSRTTTSVSVKAIPVILSASATPPTVCSGEQSTLDVLVQGASSPATTIVNYDFNTGSSYGALVSNAVAGITSAISSTDISFGTSNTGVITTGTAFTANNTAGKYLIADRPGRSWVFTLGGTDLPNYTSFKIYFQAQREDTKNTKTVKVSYKKNGAASAIIGSVSLTSNNRWYVGTFTLPAGAANPNSLEITLDISGKGKNNVRIDNFQIQGIKSGASYLYSWVGSPTATAGLPANASVPSVSNKTIPVYPTVTTEYTVTVANTDGCIETKNVTVNVYPDPKLEITADYCYGPNQVRLYANSSSPIGNLVWSTGETGPSITVDTAQYVEIVGTTPEGCTYVASLEVAQELVTNGSFTDGNTGFTSDYNYKLDGPGNTELVNDTGKNGYSITTNGQNVHNNFWGEDHTDNTVGDRNFMAVNGHGTTLVVWKETVTVQPNTTYYFSAYAMSLNSAGNNAQLRFQVNGTLVGTTAVLANHGQSNSSTDNWTRFYGTWTSGTNTTADVNIRDLQSALSGNDFGLDDISFGTLSPFLTLTSATGTDSQTVCQDNSITDITYSVGSGISAPNVTGLPSGITSSFNGITLLFTGIPTASPGTYLYTIKTTGSCGALTATGTIKINPTATVNAGTDIPVCSTVTNVTMAATLGGSATSGTWSGGSGSFSNNLPNAIYTLGTGDLGKVTLTYTSNDPDSTGPCQVVSDTVDLIITPNFAAYAGIVNTTSNCADTTVTLAANGAIGQWTVTSGQAAGSYSFSNASSPTSSFTGESGETYTLSWTITNLSPCPPSVDTVTFTIANCLNIYFDGVDDNIDFGNNFNLTNTFSFEIWAKPNALNGFTKTILSKKDITDVSTGYDLRLENNSISFYSNNSKVLTHNGINSDRWYHIAVTFDGATYKLYFDGIEMDSKNGAVPIANNYNFLVGAVNKSGNKAVNYFNGSLDELRIWNISLTNEQIRQMMNQEIIKNGNNVDGAVIPLPISGLTWTNLAGYYKMNQGTSDVLGGKLNGTGFVSGRLLKMTQPQEQTAPLPYTTRADDQDWSTDETWTNYPVWNYPNSLGVNGDPIDWNIVKLSHNVKSGNKDITLLGLIIDSDKKLTIADPNQALDEKNNGQGLWVTHYLKLNGAIDLVGESQLVEKRYTLTQPSESILDESSSGYIKRDQQGKKSSFNYNYWSSPVTKQNRANNAAYSITEVLRDGTASATPKAINFGDGAYFADGPVTAPIKISKRWLYSYNSPTPGSNTALQNYYLWNYIGNSISLQVGEGFTMKGTGGPASILATQNYTFIGKPNSGTITRYIPIGQTYLLGNPYPSALDADEFIKDNLEGRAGHNVINGVLLFWDHFGTSNNHNLAQYEGGYSTYTLMGGVAGINNSPLTSNNLAQGLKAPERYIAVGQGFFVTASLDPGIKGTTATVDGGDISFKNSQRTFEREAAASSLFMKLKATDKSSIAKKDTRLKIRLGFNSTAGAHRQILVGADANATNQFDIGYDAQMLDTNDNDMYWQFSDRQFIIQAVPNFNADQIIPFGINATKAGDATIKIDALENIPNDLEIYLYDNVNGIYHDIRNNVFPISLAAGRYDNRFSIRFANKTLDVEDFNLPESILVYYTTKEKILNIENNFINGTVNEIYLFNILGQAISNWDVKERKQTNIQIPIKNVSSGVYIVKLKATNGNFSKKIIIP</sequence>
<dbReference type="Gene3D" id="2.60.120.260">
    <property type="entry name" value="Galactose-binding domain-like"/>
    <property type="match status" value="1"/>
</dbReference>
<dbReference type="STRING" id="229203.SAMN05444338_111119"/>
<dbReference type="Gene3D" id="2.60.120.200">
    <property type="match status" value="1"/>
</dbReference>
<dbReference type="RefSeq" id="WP_091433682.1">
    <property type="nucleotide sequence ID" value="NZ_FNMV01000011.1"/>
</dbReference>
<keyword evidence="6" id="KW-1185">Reference proteome</keyword>
<evidence type="ECO:0000313" key="5">
    <source>
        <dbReference type="EMBL" id="SDX53664.1"/>
    </source>
</evidence>
<dbReference type="Gene3D" id="2.60.40.1080">
    <property type="match status" value="1"/>
</dbReference>
<dbReference type="PROSITE" id="PS50825">
    <property type="entry name" value="HYR"/>
    <property type="match status" value="5"/>
</dbReference>
<keyword evidence="1" id="KW-0732">Signal</keyword>
<dbReference type="Pfam" id="PF02494">
    <property type="entry name" value="HYR"/>
    <property type="match status" value="8"/>
</dbReference>
<dbReference type="SUPFAM" id="SSF49373">
    <property type="entry name" value="Invasin/intimin cell-adhesion fragments"/>
    <property type="match status" value="1"/>
</dbReference>
<dbReference type="EMBL" id="FNMV01000011">
    <property type="protein sequence ID" value="SDX53664.1"/>
    <property type="molecule type" value="Genomic_DNA"/>
</dbReference>
<dbReference type="PANTHER" id="PTHR24273">
    <property type="entry name" value="FI04643P-RELATED"/>
    <property type="match status" value="1"/>
</dbReference>
<dbReference type="GO" id="GO:0004553">
    <property type="term" value="F:hydrolase activity, hydrolyzing O-glycosyl compounds"/>
    <property type="evidence" value="ECO:0007669"/>
    <property type="project" value="UniProtKB-ARBA"/>
</dbReference>
<accession>A0A1H3CJ88</accession>
<gene>
    <name evidence="5" type="ORF">SAMN05444338_111119</name>
</gene>
<dbReference type="NCBIfam" id="TIGR04183">
    <property type="entry name" value="Por_Secre_tail"/>
    <property type="match status" value="1"/>
</dbReference>
<dbReference type="PANTHER" id="PTHR24273:SF32">
    <property type="entry name" value="HYALIN"/>
    <property type="match status" value="1"/>
</dbReference>
<dbReference type="InterPro" id="IPR026444">
    <property type="entry name" value="Secre_tail"/>
</dbReference>
<protein>
    <submittedName>
        <fullName evidence="5">Por secretion system C-terminal sorting domain-containing protein</fullName>
    </submittedName>
</protein>
<evidence type="ECO:0000313" key="6">
    <source>
        <dbReference type="Proteomes" id="UP000198569"/>
    </source>
</evidence>
<dbReference type="Gene3D" id="2.60.40.10">
    <property type="entry name" value="Immunoglobulins"/>
    <property type="match status" value="1"/>
</dbReference>
<dbReference type="Pfam" id="PF18962">
    <property type="entry name" value="Por_Secre_tail"/>
    <property type="match status" value="1"/>
</dbReference>
<dbReference type="SUPFAM" id="SSF49899">
    <property type="entry name" value="Concanavalin A-like lectins/glucanases"/>
    <property type="match status" value="1"/>
</dbReference>
<organism evidence="5 6">
    <name type="scientific">Flavobacterium degerlachei</name>
    <dbReference type="NCBI Taxonomy" id="229203"/>
    <lineage>
        <taxon>Bacteria</taxon>
        <taxon>Pseudomonadati</taxon>
        <taxon>Bacteroidota</taxon>
        <taxon>Flavobacteriia</taxon>
        <taxon>Flavobacteriales</taxon>
        <taxon>Flavobacteriaceae</taxon>
        <taxon>Flavobacterium</taxon>
    </lineage>
</organism>